<comment type="subcellular location">
    <subcellularLocation>
        <location evidence="1">Endoplasmic reticulum membrane</location>
        <topology evidence="1">Multi-pass membrane protein</topology>
    </subcellularLocation>
</comment>
<keyword evidence="6" id="KW-0256">Endoplasmic reticulum</keyword>
<keyword evidence="14" id="KW-1185">Reference proteome</keyword>
<evidence type="ECO:0000256" key="10">
    <source>
        <dbReference type="ARBA" id="ARBA00024938"/>
    </source>
</evidence>
<evidence type="ECO:0000313" key="12">
    <source>
        <dbReference type="EMBL" id="OWM64385.1"/>
    </source>
</evidence>
<feature type="compositionally biased region" description="Acidic residues" evidence="11">
    <location>
        <begin position="117"/>
        <end position="126"/>
    </location>
</feature>
<evidence type="ECO:0000313" key="14">
    <source>
        <dbReference type="Proteomes" id="UP000515151"/>
    </source>
</evidence>
<keyword evidence="9" id="KW-0325">Glycoprotein</keyword>
<dbReference type="OrthoDB" id="10022292at2759"/>
<dbReference type="GO" id="GO:0005789">
    <property type="term" value="C:endoplasmic reticulum membrane"/>
    <property type="evidence" value="ECO:0007669"/>
    <property type="project" value="UniProtKB-SubCell"/>
</dbReference>
<evidence type="ECO:0000256" key="5">
    <source>
        <dbReference type="ARBA" id="ARBA00022703"/>
    </source>
</evidence>
<gene>
    <name evidence="15" type="primary">LOC116207929</name>
    <name evidence="12" type="ORF">CDL15_Pgr020352</name>
</gene>
<dbReference type="EMBL" id="MTKT01005809">
    <property type="protein sequence ID" value="OWM64385.1"/>
    <property type="molecule type" value="Genomic_DNA"/>
</dbReference>
<dbReference type="Pfam" id="PF10151">
    <property type="entry name" value="TMEM214"/>
    <property type="match status" value="1"/>
</dbReference>
<name>A0A218VV72_PUNGR</name>
<keyword evidence="8" id="KW-0472">Membrane</keyword>
<evidence type="ECO:0000256" key="7">
    <source>
        <dbReference type="ARBA" id="ARBA00022989"/>
    </source>
</evidence>
<evidence type="ECO:0000256" key="1">
    <source>
        <dbReference type="ARBA" id="ARBA00004477"/>
    </source>
</evidence>
<evidence type="ECO:0000313" key="15">
    <source>
        <dbReference type="RefSeq" id="XP_031396917.1"/>
    </source>
</evidence>
<dbReference type="PANTHER" id="PTHR13448">
    <property type="entry name" value="TRANSMEMBRANE PROTEIN 214"/>
    <property type="match status" value="1"/>
</dbReference>
<comment type="function">
    <text evidence="10">Critical mediator, in cooperation with CASP4, of endoplasmic reticulum-stress induced apoptosis. Required or the activation of CASP4 following endoplasmic reticulum stress.</text>
</comment>
<dbReference type="PANTHER" id="PTHR13448:SF0">
    <property type="entry name" value="TRANSMEMBRANE PROTEIN 214"/>
    <property type="match status" value="1"/>
</dbReference>
<keyword evidence="4" id="KW-0812">Transmembrane</keyword>
<evidence type="ECO:0000256" key="6">
    <source>
        <dbReference type="ARBA" id="ARBA00022824"/>
    </source>
</evidence>
<keyword evidence="7" id="KW-1133">Transmembrane helix</keyword>
<evidence type="ECO:0000256" key="9">
    <source>
        <dbReference type="ARBA" id="ARBA00023180"/>
    </source>
</evidence>
<sequence>MDENSDVIAQILKEQEEEERQIKQSSNRNDNKENSGWQTVSYPKRHKKQLKSQQQEISSSASSPNGAAFNGPHIFQSIELQYEDRIRRAREAQAAAASAAAVTDLAGRSRSKRHSDDDDDEDDNDSDATAAVENGGGQVKKVKPKKPKKPKVTVAEAAAKIDAADLSAFLADITVSYESQQDIQLMRFADYFGRAFASVGAAQFPWLKIFKESPVAKLVDIPICHISQDVYKASVDWLNQRSLEALGSFVLWSMDTIVADLTSHLGTASKVSKKVVQPVSSKSQVGIFVALAMVLRRKPDALVSVISQLKENPRYQGQDKLPITVWVISQASQGDLSVGLYMWARLLLPLVNGKSCNPQSRDLILQLVERILSSPKARPILLNGAVRKGERLVPPSAFEILMRVTFPAPSARLKATERFEAVYPTLREVALAGTSGSKALKQVAVQMSNFAIKAAGEGISDLCNEASSVFIWCLTQNSECYKLWDKLYMDNLEASVVILKQLSEEWKVHSVKHYTLDPVRETLKAFRQKNETALPKEEDTARRALLKDADKYCKVILGKISKGHGCMKFAVLASILAIGAAIASQNMEDWDLKKLSELFNIPQNF</sequence>
<dbReference type="GeneID" id="116207929"/>
<dbReference type="Proteomes" id="UP000515151">
    <property type="component" value="Chromosome 5"/>
</dbReference>
<dbReference type="AlphaFoldDB" id="A0A218VV72"/>
<evidence type="ECO:0000256" key="11">
    <source>
        <dbReference type="SAM" id="MobiDB-lite"/>
    </source>
</evidence>
<evidence type="ECO:0000256" key="4">
    <source>
        <dbReference type="ARBA" id="ARBA00022692"/>
    </source>
</evidence>
<accession>A0A218VV72</accession>
<keyword evidence="5" id="KW-0053">Apoptosis</keyword>
<evidence type="ECO:0000313" key="13">
    <source>
        <dbReference type="Proteomes" id="UP000197138"/>
    </source>
</evidence>
<proteinExistence type="inferred from homology"/>
<feature type="region of interest" description="Disordered" evidence="11">
    <location>
        <begin position="98"/>
        <end position="150"/>
    </location>
</feature>
<dbReference type="Proteomes" id="UP000197138">
    <property type="component" value="Unassembled WGS sequence"/>
</dbReference>
<feature type="compositionally biased region" description="Basic residues" evidence="11">
    <location>
        <begin position="140"/>
        <end position="150"/>
    </location>
</feature>
<reference evidence="15" key="4">
    <citation type="submission" date="2025-04" db="UniProtKB">
        <authorList>
            <consortium name="RefSeq"/>
        </authorList>
    </citation>
    <scope>IDENTIFICATION</scope>
    <source>
        <tissue evidence="15">Leaf</tissue>
    </source>
</reference>
<reference evidence="13" key="1">
    <citation type="journal article" date="2017" name="Plant J.">
        <title>The pomegranate (Punica granatum L.) genome and the genomics of punicalagin biosynthesis.</title>
        <authorList>
            <person name="Qin G."/>
            <person name="Xu C."/>
            <person name="Ming R."/>
            <person name="Tang H."/>
            <person name="Guyot R."/>
            <person name="Kramer E.M."/>
            <person name="Hu Y."/>
            <person name="Yi X."/>
            <person name="Qi Y."/>
            <person name="Xu X."/>
            <person name="Gao Z."/>
            <person name="Pan H."/>
            <person name="Jian J."/>
            <person name="Tian Y."/>
            <person name="Yue Z."/>
            <person name="Xu Y."/>
        </authorList>
    </citation>
    <scope>NUCLEOTIDE SEQUENCE [LARGE SCALE GENOMIC DNA]</scope>
    <source>
        <strain evidence="13">cv. Dabenzi</strain>
    </source>
</reference>
<feature type="region of interest" description="Disordered" evidence="11">
    <location>
        <begin position="14"/>
        <end position="72"/>
    </location>
</feature>
<reference evidence="14" key="3">
    <citation type="journal article" date="2020" name="Plant Biotechnol. J.">
        <title>The pomegranate (Punica granatum L.) draft genome dissects genetic divergence between soft- and hard-seeded cultivars.</title>
        <authorList>
            <person name="Luo X."/>
            <person name="Li H."/>
            <person name="Wu Z."/>
            <person name="Yao W."/>
            <person name="Zhao P."/>
            <person name="Cao D."/>
            <person name="Yu H."/>
            <person name="Li K."/>
            <person name="Poudel K."/>
            <person name="Zhao D."/>
            <person name="Zhang F."/>
            <person name="Xia X."/>
            <person name="Chen L."/>
            <person name="Wang Q."/>
            <person name="Jing D."/>
            <person name="Cao S."/>
        </authorList>
    </citation>
    <scope>NUCLEOTIDE SEQUENCE [LARGE SCALE GENOMIC DNA]</scope>
</reference>
<evidence type="ECO:0000256" key="2">
    <source>
        <dbReference type="ARBA" id="ARBA00007984"/>
    </source>
</evidence>
<dbReference type="GO" id="GO:0005794">
    <property type="term" value="C:Golgi apparatus"/>
    <property type="evidence" value="ECO:0007669"/>
    <property type="project" value="TreeGrafter"/>
</dbReference>
<protein>
    <submittedName>
        <fullName evidence="15">Uncharacterized protein LOC116207929 isoform X1</fullName>
    </submittedName>
</protein>
<comment type="subunit">
    <text evidence="3">Constitutively interacts with CASP4; required for the localization of procaspase 4 to the ER.</text>
</comment>
<evidence type="ECO:0000256" key="8">
    <source>
        <dbReference type="ARBA" id="ARBA00023136"/>
    </source>
</evidence>
<evidence type="ECO:0000256" key="3">
    <source>
        <dbReference type="ARBA" id="ARBA00011720"/>
    </source>
</evidence>
<organism evidence="12 13">
    <name type="scientific">Punica granatum</name>
    <name type="common">Pomegranate</name>
    <dbReference type="NCBI Taxonomy" id="22663"/>
    <lineage>
        <taxon>Eukaryota</taxon>
        <taxon>Viridiplantae</taxon>
        <taxon>Streptophyta</taxon>
        <taxon>Embryophyta</taxon>
        <taxon>Tracheophyta</taxon>
        <taxon>Spermatophyta</taxon>
        <taxon>Magnoliopsida</taxon>
        <taxon>eudicotyledons</taxon>
        <taxon>Gunneridae</taxon>
        <taxon>Pentapetalae</taxon>
        <taxon>rosids</taxon>
        <taxon>malvids</taxon>
        <taxon>Myrtales</taxon>
        <taxon>Lythraceae</taxon>
        <taxon>Punica</taxon>
    </lineage>
</organism>
<feature type="compositionally biased region" description="Low complexity" evidence="11">
    <location>
        <begin position="52"/>
        <end position="63"/>
    </location>
</feature>
<dbReference type="RefSeq" id="XP_031396917.1">
    <property type="nucleotide sequence ID" value="XM_031541057.1"/>
</dbReference>
<comment type="similarity">
    <text evidence="2">Belongs to the TMEM214 family.</text>
</comment>
<dbReference type="InterPro" id="IPR019308">
    <property type="entry name" value="TMEM214"/>
</dbReference>
<reference evidence="12" key="2">
    <citation type="submission" date="2017-06" db="EMBL/GenBank/DDBJ databases">
        <title>The pomegranate genome and the genomics of punicalagin biosynthesis.</title>
        <authorList>
            <person name="Xu C."/>
        </authorList>
    </citation>
    <scope>NUCLEOTIDE SEQUENCE [LARGE SCALE GENOMIC DNA]</scope>
    <source>
        <tissue evidence="12">Fresh leaf</tissue>
    </source>
</reference>